<dbReference type="RefSeq" id="WP_006444624.1">
    <property type="nucleotide sequence ID" value="NZ_CP036524.1"/>
</dbReference>
<comment type="caution">
    <text evidence="2">The sequence shown here is derived from an EMBL/GenBank/DDBJ whole genome shotgun (WGS) entry which is preliminary data.</text>
</comment>
<dbReference type="InterPro" id="IPR013022">
    <property type="entry name" value="Xyl_isomerase-like_TIM-brl"/>
</dbReference>
<dbReference type="EMBL" id="ABYI02000040">
    <property type="protein sequence ID" value="EEG72630.1"/>
    <property type="molecule type" value="Genomic_DNA"/>
</dbReference>
<accession>C0C593</accession>
<reference evidence="2" key="2">
    <citation type="submission" date="2013-06" db="EMBL/GenBank/DDBJ databases">
        <title>Draft genome sequence of Clostridium hylemonae (DSM 15053).</title>
        <authorList>
            <person name="Sudarsanam P."/>
            <person name="Ley R."/>
            <person name="Guruge J."/>
            <person name="Turnbaugh P.J."/>
            <person name="Mahowald M."/>
            <person name="Liep D."/>
            <person name="Gordon J."/>
        </authorList>
    </citation>
    <scope>NUCLEOTIDE SEQUENCE</scope>
    <source>
        <strain evidence="2">DSM 15053</strain>
    </source>
</reference>
<dbReference type="HOGENOM" id="CLU_079539_0_0_9"/>
<dbReference type="PANTHER" id="PTHR12110:SF21">
    <property type="entry name" value="XYLOSE ISOMERASE-LIKE TIM BARREL DOMAIN-CONTAINING PROTEIN"/>
    <property type="match status" value="1"/>
</dbReference>
<proteinExistence type="predicted"/>
<gene>
    <name evidence="2" type="ORF">CLOHYLEM_07268</name>
</gene>
<feature type="domain" description="Xylose isomerase-like TIM barrel" evidence="1">
    <location>
        <begin position="30"/>
        <end position="308"/>
    </location>
</feature>
<sequence>MAMKVGCAAWTWTEPAHNPPYEGAIRSIGELGFDGMELILRDFEDIHGYWTPEKRKEIKRMLDYYGLEVSQFAMFQNVMDGLASLDKERIERSVDAFKAGCEISADLGCGIVNFVSPWPDVITAPNSYLPEYYYINVPGVDPRIRALQTFQTKLKYNFPKPFDWERYWESHVDAVRRVTQTAKSYGFRLAIENHANTMTPHTDSVIRLCEEVGEDNIGANLDTVWAYLQREYLPWSVHKYGKRLYHVHMRDGDGLAAYNLPVGYGNTDWEEVVKALKDIGYDGYLSLEWAHDSEKTRHCTEALQYLRALIDA</sequence>
<keyword evidence="3" id="KW-1185">Reference proteome</keyword>
<dbReference type="eggNOG" id="COG1082">
    <property type="taxonomic scope" value="Bacteria"/>
</dbReference>
<dbReference type="Proteomes" id="UP000004893">
    <property type="component" value="Unassembled WGS sequence"/>
</dbReference>
<protein>
    <submittedName>
        <fullName evidence="2">AP endonuclease, family 2</fullName>
    </submittedName>
</protein>
<organism evidence="2 3">
    <name type="scientific">[Clostridium] hylemonae DSM 15053</name>
    <dbReference type="NCBI Taxonomy" id="553973"/>
    <lineage>
        <taxon>Bacteria</taxon>
        <taxon>Bacillati</taxon>
        <taxon>Bacillota</taxon>
        <taxon>Clostridia</taxon>
        <taxon>Lachnospirales</taxon>
        <taxon>Lachnospiraceae</taxon>
    </lineage>
</organism>
<dbReference type="OrthoDB" id="9801960at2"/>
<evidence type="ECO:0000259" key="1">
    <source>
        <dbReference type="Pfam" id="PF01261"/>
    </source>
</evidence>
<reference evidence="2" key="1">
    <citation type="submission" date="2009-02" db="EMBL/GenBank/DDBJ databases">
        <authorList>
            <person name="Fulton L."/>
            <person name="Clifton S."/>
            <person name="Fulton B."/>
            <person name="Xu J."/>
            <person name="Minx P."/>
            <person name="Pepin K.H."/>
            <person name="Johnson M."/>
            <person name="Bhonagiri V."/>
            <person name="Nash W.E."/>
            <person name="Mardis E.R."/>
            <person name="Wilson R.K."/>
        </authorList>
    </citation>
    <scope>NUCLEOTIDE SEQUENCE [LARGE SCALE GENOMIC DNA]</scope>
    <source>
        <strain evidence="2">DSM 15053</strain>
    </source>
</reference>
<dbReference type="InterPro" id="IPR050312">
    <property type="entry name" value="IolE/XylAMocC-like"/>
</dbReference>
<name>C0C593_9FIRM</name>
<dbReference type="InterPro" id="IPR036237">
    <property type="entry name" value="Xyl_isomerase-like_sf"/>
</dbReference>
<dbReference type="GO" id="GO:0004519">
    <property type="term" value="F:endonuclease activity"/>
    <property type="evidence" value="ECO:0007669"/>
    <property type="project" value="UniProtKB-KW"/>
</dbReference>
<keyword evidence="2" id="KW-0255">Endonuclease</keyword>
<evidence type="ECO:0000313" key="2">
    <source>
        <dbReference type="EMBL" id="EEG72630.1"/>
    </source>
</evidence>
<dbReference type="Pfam" id="PF01261">
    <property type="entry name" value="AP_endonuc_2"/>
    <property type="match status" value="1"/>
</dbReference>
<dbReference type="Gene3D" id="3.20.20.150">
    <property type="entry name" value="Divalent-metal-dependent TIM barrel enzymes"/>
    <property type="match status" value="1"/>
</dbReference>
<dbReference type="STRING" id="553973.CLOHYLEM_07268"/>
<keyword evidence="2" id="KW-0540">Nuclease</keyword>
<dbReference type="PANTHER" id="PTHR12110">
    <property type="entry name" value="HYDROXYPYRUVATE ISOMERASE"/>
    <property type="match status" value="1"/>
</dbReference>
<dbReference type="SUPFAM" id="SSF51658">
    <property type="entry name" value="Xylose isomerase-like"/>
    <property type="match status" value="1"/>
</dbReference>
<keyword evidence="2" id="KW-0378">Hydrolase</keyword>
<dbReference type="AlphaFoldDB" id="C0C593"/>
<evidence type="ECO:0000313" key="3">
    <source>
        <dbReference type="Proteomes" id="UP000004893"/>
    </source>
</evidence>